<dbReference type="GO" id="GO:0008270">
    <property type="term" value="F:zinc ion binding"/>
    <property type="evidence" value="ECO:0007669"/>
    <property type="project" value="InterPro"/>
</dbReference>
<feature type="compositionally biased region" description="Polar residues" evidence="1">
    <location>
        <begin position="100"/>
        <end position="111"/>
    </location>
</feature>
<dbReference type="AlphaFoldDB" id="A0A0F4YGD6"/>
<dbReference type="GeneID" id="25321322"/>
<accession>A0A0F4YGD6</accession>
<keyword evidence="3" id="KW-1185">Reference proteome</keyword>
<proteinExistence type="predicted"/>
<feature type="region of interest" description="Disordered" evidence="1">
    <location>
        <begin position="57"/>
        <end position="125"/>
    </location>
</feature>
<evidence type="ECO:0000256" key="1">
    <source>
        <dbReference type="SAM" id="MobiDB-lite"/>
    </source>
</evidence>
<gene>
    <name evidence="2" type="ORF">T310_9384</name>
</gene>
<dbReference type="GO" id="GO:0003676">
    <property type="term" value="F:nucleic acid binding"/>
    <property type="evidence" value="ECO:0007669"/>
    <property type="project" value="InterPro"/>
</dbReference>
<sequence length="137" mass="15463">SSLQQQATAVKKLIEKGQISPSSPFNQAFDQITKACESTMIQVAIMKKQYQDLFAAHEKEKQKRQRSKKKIHHEGGITREEAQDLMRSRDQVVEPPANDPPQSQLPASQPRQRAPQKCSNCGIVGHTRVRCPERTTT</sequence>
<dbReference type="OrthoDB" id="4369213at2759"/>
<protein>
    <recommendedName>
        <fullName evidence="4">CCHC-type domain-containing protein</fullName>
    </recommendedName>
</protein>
<dbReference type="RefSeq" id="XP_013323628.1">
    <property type="nucleotide sequence ID" value="XM_013468174.1"/>
</dbReference>
<dbReference type="SUPFAM" id="SSF57756">
    <property type="entry name" value="Retrovirus zinc finger-like domains"/>
    <property type="match status" value="1"/>
</dbReference>
<name>A0A0F4YGD6_RASE3</name>
<dbReference type="InterPro" id="IPR036875">
    <property type="entry name" value="Znf_CCHC_sf"/>
</dbReference>
<dbReference type="EMBL" id="LASV01000721">
    <property type="protein sequence ID" value="KKA17016.1"/>
    <property type="molecule type" value="Genomic_DNA"/>
</dbReference>
<dbReference type="Proteomes" id="UP000053958">
    <property type="component" value="Unassembled WGS sequence"/>
</dbReference>
<feature type="compositionally biased region" description="Basic and acidic residues" evidence="1">
    <location>
        <begin position="73"/>
        <end position="92"/>
    </location>
</feature>
<comment type="caution">
    <text evidence="2">The sequence shown here is derived from an EMBL/GenBank/DDBJ whole genome shotgun (WGS) entry which is preliminary data.</text>
</comment>
<evidence type="ECO:0000313" key="2">
    <source>
        <dbReference type="EMBL" id="KKA17016.1"/>
    </source>
</evidence>
<evidence type="ECO:0008006" key="4">
    <source>
        <dbReference type="Google" id="ProtNLM"/>
    </source>
</evidence>
<feature type="compositionally biased region" description="Basic residues" evidence="1">
    <location>
        <begin position="62"/>
        <end position="72"/>
    </location>
</feature>
<feature type="non-terminal residue" evidence="2">
    <location>
        <position position="1"/>
    </location>
</feature>
<organism evidence="2 3">
    <name type="scientific">Rasamsonia emersonii (strain ATCC 16479 / CBS 393.64 / IMI 116815)</name>
    <dbReference type="NCBI Taxonomy" id="1408163"/>
    <lineage>
        <taxon>Eukaryota</taxon>
        <taxon>Fungi</taxon>
        <taxon>Dikarya</taxon>
        <taxon>Ascomycota</taxon>
        <taxon>Pezizomycotina</taxon>
        <taxon>Eurotiomycetes</taxon>
        <taxon>Eurotiomycetidae</taxon>
        <taxon>Eurotiales</taxon>
        <taxon>Trichocomaceae</taxon>
        <taxon>Rasamsonia</taxon>
    </lineage>
</organism>
<evidence type="ECO:0000313" key="3">
    <source>
        <dbReference type="Proteomes" id="UP000053958"/>
    </source>
</evidence>
<reference evidence="2 3" key="1">
    <citation type="submission" date="2015-04" db="EMBL/GenBank/DDBJ databases">
        <authorList>
            <person name="Heijne W.H."/>
            <person name="Fedorova N.D."/>
            <person name="Nierman W.C."/>
            <person name="Vollebregt A.W."/>
            <person name="Zhao Z."/>
            <person name="Wu L."/>
            <person name="Kumar M."/>
            <person name="Stam H."/>
            <person name="van den Berg M.A."/>
            <person name="Pel H.J."/>
        </authorList>
    </citation>
    <scope>NUCLEOTIDE SEQUENCE [LARGE SCALE GENOMIC DNA]</scope>
    <source>
        <strain evidence="2 3">CBS 393.64</strain>
    </source>
</reference>